<feature type="transmembrane region" description="Helical" evidence="5">
    <location>
        <begin position="421"/>
        <end position="447"/>
    </location>
</feature>
<comment type="subcellular location">
    <subcellularLocation>
        <location evidence="4">Cell membrane</location>
    </subcellularLocation>
    <subcellularLocation>
        <location evidence="1">Membrane</location>
        <topology evidence="1">Multi-pass membrane protein</topology>
    </subcellularLocation>
</comment>
<feature type="transmembrane region" description="Helical" evidence="5">
    <location>
        <begin position="337"/>
        <end position="356"/>
    </location>
</feature>
<dbReference type="PIRSF" id="PIRSF005690">
    <property type="entry name" value="GerBA"/>
    <property type="match status" value="1"/>
</dbReference>
<comment type="similarity">
    <text evidence="2 4">Belongs to the GerABKA family.</text>
</comment>
<sequence>MKWRKKYGLKNKKSITQNTFEVNEEELRQLFEKCSDIHFQKVYVHNTEGLLLFCIGMIDSPYLNDHVLPAFEQFFQKNNIPLLSYDRDILDKLQLQDASIIYTKEEVIKKIFSGYGIFFFEDEGLLLAVNMERKPQREPEESGMEIAIKGSRDNFVEDIAINMALIRKRLPTNSLRSEEMTVGRRSKTAIKVLYIDDIVDREILDQIINSIQKIDIDAIYSGHQFMQLVDKKLYLFPTHDYSPRADWIVKALLSGRIILLIDNIPYAVIVPINFMLLLKGAEDSEYPSLYVSFGRIIRLFAIGIAAFLPGFWVAITSFHQSQLPIAMLATVIESRKGIPLAGAVEALIMLLLFELFREAGLRLPVQVGQTLSVVGGLIIGDAAIRAGLTSPSMLVVIAASSVATFTLINQSLVGIVGLVRFFVLIISSFFGFFGFFISVFSVTLYLANIRVFGVPYLQVATRISFANTIKSFFQLPPTLESKRPNMFHSRDTTRREK</sequence>
<dbReference type="PANTHER" id="PTHR22550">
    <property type="entry name" value="SPORE GERMINATION PROTEIN"/>
    <property type="match status" value="1"/>
</dbReference>
<keyword evidence="5" id="KW-0812">Transmembrane</keyword>
<dbReference type="InterPro" id="IPR050768">
    <property type="entry name" value="UPF0353/GerABKA_families"/>
</dbReference>
<evidence type="ECO:0000313" key="6">
    <source>
        <dbReference type="EMBL" id="MBM7716313.1"/>
    </source>
</evidence>
<dbReference type="PANTHER" id="PTHR22550:SF5">
    <property type="entry name" value="LEUCINE ZIPPER PROTEIN 4"/>
    <property type="match status" value="1"/>
</dbReference>
<keyword evidence="5" id="KW-1133">Transmembrane helix</keyword>
<feature type="transmembrane region" description="Helical" evidence="5">
    <location>
        <begin position="257"/>
        <end position="276"/>
    </location>
</feature>
<dbReference type="InterPro" id="IPR004995">
    <property type="entry name" value="Spore_Ger"/>
</dbReference>
<accession>A0ABS2R9L0</accession>
<keyword evidence="3 4" id="KW-0472">Membrane</keyword>
<reference evidence="6 7" key="1">
    <citation type="submission" date="2021-01" db="EMBL/GenBank/DDBJ databases">
        <title>Genomic Encyclopedia of Type Strains, Phase IV (KMG-IV): sequencing the most valuable type-strain genomes for metagenomic binning, comparative biology and taxonomic classification.</title>
        <authorList>
            <person name="Goeker M."/>
        </authorList>
    </citation>
    <scope>NUCLEOTIDE SEQUENCE [LARGE SCALE GENOMIC DNA]</scope>
    <source>
        <strain evidence="6 7">DSM 105453</strain>
    </source>
</reference>
<feature type="transmembrane region" description="Helical" evidence="5">
    <location>
        <begin position="296"/>
        <end position="316"/>
    </location>
</feature>
<name>A0ABS2R9L0_9BACI</name>
<dbReference type="EMBL" id="JAFBFH010000025">
    <property type="protein sequence ID" value="MBM7716313.1"/>
    <property type="molecule type" value="Genomic_DNA"/>
</dbReference>
<feature type="transmembrane region" description="Helical" evidence="5">
    <location>
        <begin position="395"/>
        <end position="415"/>
    </location>
</feature>
<gene>
    <name evidence="6" type="ORF">JOC94_003333</name>
</gene>
<feature type="transmembrane region" description="Helical" evidence="5">
    <location>
        <begin position="368"/>
        <end position="388"/>
    </location>
</feature>
<dbReference type="Proteomes" id="UP000823485">
    <property type="component" value="Unassembled WGS sequence"/>
</dbReference>
<keyword evidence="7" id="KW-1185">Reference proteome</keyword>
<evidence type="ECO:0000256" key="1">
    <source>
        <dbReference type="ARBA" id="ARBA00004141"/>
    </source>
</evidence>
<dbReference type="RefSeq" id="WP_171973850.1">
    <property type="nucleotide sequence ID" value="NZ_JAFBFH010000025.1"/>
</dbReference>
<evidence type="ECO:0000256" key="5">
    <source>
        <dbReference type="SAM" id="Phobius"/>
    </source>
</evidence>
<evidence type="ECO:0000313" key="7">
    <source>
        <dbReference type="Proteomes" id="UP000823485"/>
    </source>
</evidence>
<evidence type="ECO:0008006" key="8">
    <source>
        <dbReference type="Google" id="ProtNLM"/>
    </source>
</evidence>
<dbReference type="Pfam" id="PF03323">
    <property type="entry name" value="GerA"/>
    <property type="match status" value="1"/>
</dbReference>
<proteinExistence type="inferred from homology"/>
<evidence type="ECO:0000256" key="2">
    <source>
        <dbReference type="ARBA" id="ARBA00005278"/>
    </source>
</evidence>
<evidence type="ECO:0000256" key="3">
    <source>
        <dbReference type="ARBA" id="ARBA00023136"/>
    </source>
</evidence>
<evidence type="ECO:0000256" key="4">
    <source>
        <dbReference type="PIRNR" id="PIRNR005690"/>
    </source>
</evidence>
<comment type="caution">
    <text evidence="6">The sequence shown here is derived from an EMBL/GenBank/DDBJ whole genome shotgun (WGS) entry which is preliminary data.</text>
</comment>
<organism evidence="6 7">
    <name type="scientific">Siminovitchia thermophila</name>
    <dbReference type="NCBI Taxonomy" id="1245522"/>
    <lineage>
        <taxon>Bacteria</taxon>
        <taxon>Bacillati</taxon>
        <taxon>Bacillota</taxon>
        <taxon>Bacilli</taxon>
        <taxon>Bacillales</taxon>
        <taxon>Bacillaceae</taxon>
        <taxon>Siminovitchia</taxon>
    </lineage>
</organism>
<protein>
    <recommendedName>
        <fullName evidence="8">Spore germination protein</fullName>
    </recommendedName>
</protein>